<proteinExistence type="predicted"/>
<dbReference type="InterPro" id="IPR014914">
    <property type="entry name" value="RES_dom"/>
</dbReference>
<gene>
    <name evidence="2" type="ORF">H0Z12_22690</name>
</gene>
<evidence type="ECO:0000259" key="1">
    <source>
        <dbReference type="Pfam" id="PF08808"/>
    </source>
</evidence>
<organism evidence="2 3">
    <name type="scientific">Pantoea ananas</name>
    <name type="common">Erwinia uredovora</name>
    <dbReference type="NCBI Taxonomy" id="553"/>
    <lineage>
        <taxon>Bacteria</taxon>
        <taxon>Pseudomonadati</taxon>
        <taxon>Pseudomonadota</taxon>
        <taxon>Gammaproteobacteria</taxon>
        <taxon>Enterobacterales</taxon>
        <taxon>Erwiniaceae</taxon>
        <taxon>Pantoea</taxon>
    </lineage>
</organism>
<dbReference type="Pfam" id="PF08808">
    <property type="entry name" value="RES"/>
    <property type="match status" value="1"/>
</dbReference>
<dbReference type="AlphaFoldDB" id="A0A8A4KJ63"/>
<evidence type="ECO:0000313" key="2">
    <source>
        <dbReference type="EMBL" id="QTC48403.1"/>
    </source>
</evidence>
<dbReference type="RefSeq" id="WP_207806731.1">
    <property type="nucleotide sequence ID" value="NZ_CP059085.1"/>
</dbReference>
<accession>A0A8A4KJ63</accession>
<reference evidence="2" key="1">
    <citation type="submission" date="2020-07" db="EMBL/GenBank/DDBJ databases">
        <title>Genome Sequences for Panteoa spp. that cause Center Rot in Onions.</title>
        <authorList>
            <person name="Asselin J.A."/>
            <person name="Helmann T."/>
            <person name="Beer S."/>
            <person name="Stodghill P."/>
        </authorList>
    </citation>
    <scope>NUCLEOTIDE SEQUENCE</scope>
    <source>
        <strain evidence="2">OC5a</strain>
        <plasmid evidence="2">pOC5aB</plasmid>
    </source>
</reference>
<protein>
    <submittedName>
        <fullName evidence="2">RES domain-containing protein</fullName>
    </submittedName>
</protein>
<evidence type="ECO:0000313" key="3">
    <source>
        <dbReference type="Proteomes" id="UP000663901"/>
    </source>
</evidence>
<geneLocation type="plasmid" evidence="2 3">
    <name>pOC5aB</name>
</geneLocation>
<keyword evidence="2" id="KW-0614">Plasmid</keyword>
<sequence>MASEYEGDLHDRLKEIMDLEDQGEIQVTKVIPEGSVYFKIQDQYHDGNGVYFNPHSDNRFSLSDKSKWPMYLADSPHTAGSEFFQDEEFIDRADFETNCMAEITTEQPLKVFDLIRLSPHLRWPVGDLMAPKATYPLTQQLAKEMSQYADGVEYLSRHSGKPCLAIWSDREDGDGLLSTASVTALSEYEHQGKSARQILRTECNVRITG</sequence>
<feature type="domain" description="RES" evidence="1">
    <location>
        <begin position="56"/>
        <end position="170"/>
    </location>
</feature>
<dbReference type="Proteomes" id="UP000663901">
    <property type="component" value="Plasmid pOC5aB"/>
</dbReference>
<name>A0A8A4KJ63_PANAN</name>
<dbReference type="EMBL" id="CP059085">
    <property type="protein sequence ID" value="QTC48403.1"/>
    <property type="molecule type" value="Genomic_DNA"/>
</dbReference>